<keyword evidence="1" id="KW-0732">Signal</keyword>
<gene>
    <name evidence="2" type="ORF">AFM12_05195</name>
</gene>
<keyword evidence="3" id="KW-1185">Reference proteome</keyword>
<organism evidence="2 3">
    <name type="scientific">Jiulongibacter sediminis</name>
    <dbReference type="NCBI Taxonomy" id="1605367"/>
    <lineage>
        <taxon>Bacteria</taxon>
        <taxon>Pseudomonadati</taxon>
        <taxon>Bacteroidota</taxon>
        <taxon>Cytophagia</taxon>
        <taxon>Cytophagales</taxon>
        <taxon>Leadbetterellaceae</taxon>
        <taxon>Jiulongibacter</taxon>
    </lineage>
</organism>
<name>A0A0P7C5A5_9BACT</name>
<accession>A0A0P7C5A5</accession>
<evidence type="ECO:0000256" key="1">
    <source>
        <dbReference type="SAM" id="SignalP"/>
    </source>
</evidence>
<reference evidence="2 3" key="1">
    <citation type="submission" date="2015-07" db="EMBL/GenBank/DDBJ databases">
        <title>The draft genome sequence of Leadbetterella sp. JN14-9.</title>
        <authorList>
            <person name="Liu Y."/>
            <person name="Du J."/>
            <person name="Shao Z."/>
        </authorList>
    </citation>
    <scope>NUCLEOTIDE SEQUENCE [LARGE SCALE GENOMIC DNA]</scope>
    <source>
        <strain evidence="2 3">JN14-9</strain>
    </source>
</reference>
<evidence type="ECO:0008006" key="4">
    <source>
        <dbReference type="Google" id="ProtNLM"/>
    </source>
</evidence>
<feature type="chain" id="PRO_5006136599" description="Outer membrane protein beta-barrel domain-containing protein" evidence="1">
    <location>
        <begin position="19"/>
        <end position="162"/>
    </location>
</feature>
<dbReference type="Proteomes" id="UP000050454">
    <property type="component" value="Unassembled WGS sequence"/>
</dbReference>
<dbReference type="EMBL" id="LGTQ01000005">
    <property type="protein sequence ID" value="KPM49960.1"/>
    <property type="molecule type" value="Genomic_DNA"/>
</dbReference>
<sequence>MKPVLISLLVFFSLTGIAQNQTILGKAIYLELGGKGFVSGNFEVPLNSRNRLNLGLTLLDNEFEKEADEEEYPNLVLPTPGVMYFHLSGRRSHYFESGLGLSVSPVFWRKYSGNDSPLSLHGSLGYRYQKADHFLFRAGFTPFYRVKWAFLPLIGVSLGYSW</sequence>
<dbReference type="OrthoDB" id="966005at2"/>
<evidence type="ECO:0000313" key="2">
    <source>
        <dbReference type="EMBL" id="KPM49960.1"/>
    </source>
</evidence>
<evidence type="ECO:0000313" key="3">
    <source>
        <dbReference type="Proteomes" id="UP000050454"/>
    </source>
</evidence>
<comment type="caution">
    <text evidence="2">The sequence shown here is derived from an EMBL/GenBank/DDBJ whole genome shotgun (WGS) entry which is preliminary data.</text>
</comment>
<protein>
    <recommendedName>
        <fullName evidence="4">Outer membrane protein beta-barrel domain-containing protein</fullName>
    </recommendedName>
</protein>
<dbReference type="AlphaFoldDB" id="A0A0P7C5A5"/>
<proteinExistence type="predicted"/>
<dbReference type="RefSeq" id="WP_055144618.1">
    <property type="nucleotide sequence ID" value="NZ_JXSZ01000005.1"/>
</dbReference>
<feature type="signal peptide" evidence="1">
    <location>
        <begin position="1"/>
        <end position="18"/>
    </location>
</feature>